<comment type="function">
    <text evidence="5">Catalyzes the reversible reaction in which hydroxymethyl group from 5,10-methylenetetrahydrofolate is transferred onto alpha-ketoisovalerate to form ketopantoate.</text>
</comment>
<dbReference type="InterPro" id="IPR040442">
    <property type="entry name" value="Pyrv_kinase-like_dom_sf"/>
</dbReference>
<dbReference type="InterPro" id="IPR015813">
    <property type="entry name" value="Pyrv/PenolPyrv_kinase-like_dom"/>
</dbReference>
<name>A0ABX0JQA1_9PROT</name>
<comment type="subcellular location">
    <subcellularLocation>
        <location evidence="5">Cytoplasm</location>
    </subcellularLocation>
</comment>
<dbReference type="NCBIfam" id="TIGR00222">
    <property type="entry name" value="panB"/>
    <property type="match status" value="1"/>
</dbReference>
<dbReference type="PIRSF" id="PIRSF000388">
    <property type="entry name" value="Pantoate_hydroxy_MeTrfase"/>
    <property type="match status" value="1"/>
</dbReference>
<dbReference type="Proteomes" id="UP000635278">
    <property type="component" value="Unassembled WGS sequence"/>
</dbReference>
<keyword evidence="7" id="KW-1185">Reference proteome</keyword>
<keyword evidence="5" id="KW-0963">Cytoplasm</keyword>
<comment type="caution">
    <text evidence="6">The sequence shown here is derived from an EMBL/GenBank/DDBJ whole genome shotgun (WGS) entry which is preliminary data.</text>
</comment>
<keyword evidence="3 5" id="KW-0566">Pantothenate biosynthesis</keyword>
<dbReference type="RefSeq" id="WP_173583990.1">
    <property type="nucleotide sequence ID" value="NZ_WOTB01000018.1"/>
</dbReference>
<dbReference type="EMBL" id="WOTB01000018">
    <property type="protein sequence ID" value="NHN85601.1"/>
    <property type="molecule type" value="Genomic_DNA"/>
</dbReference>
<comment type="pathway">
    <text evidence="5">Cofactor biosynthesis; (R)-pantothenate biosynthesis; (R)-pantoate from 3-methyl-2-oxobutanoate: step 1/2.</text>
</comment>
<dbReference type="InterPro" id="IPR003700">
    <property type="entry name" value="Pantoate_hydroxy_MeTrfase"/>
</dbReference>
<keyword evidence="5" id="KW-0479">Metal-binding</keyword>
<dbReference type="CDD" id="cd06557">
    <property type="entry name" value="KPHMT-like"/>
    <property type="match status" value="1"/>
</dbReference>
<evidence type="ECO:0000256" key="1">
    <source>
        <dbReference type="ARBA" id="ARBA00008676"/>
    </source>
</evidence>
<comment type="subunit">
    <text evidence="2 5">Homodecamer; pentamer of dimers.</text>
</comment>
<comment type="catalytic activity">
    <reaction evidence="5">
        <text>(6R)-5,10-methylene-5,6,7,8-tetrahydrofolate + 3-methyl-2-oxobutanoate + H2O = 2-dehydropantoate + (6S)-5,6,7,8-tetrahydrofolate</text>
        <dbReference type="Rhea" id="RHEA:11824"/>
        <dbReference type="ChEBI" id="CHEBI:11561"/>
        <dbReference type="ChEBI" id="CHEBI:11851"/>
        <dbReference type="ChEBI" id="CHEBI:15377"/>
        <dbReference type="ChEBI" id="CHEBI:15636"/>
        <dbReference type="ChEBI" id="CHEBI:57453"/>
        <dbReference type="EC" id="2.1.2.11"/>
    </reaction>
</comment>
<feature type="binding site" evidence="5">
    <location>
        <begin position="44"/>
        <end position="45"/>
    </location>
    <ligand>
        <name>3-methyl-2-oxobutanoate</name>
        <dbReference type="ChEBI" id="CHEBI:11851"/>
    </ligand>
</feature>
<dbReference type="HAMAP" id="MF_00156">
    <property type="entry name" value="PanB"/>
    <property type="match status" value="1"/>
</dbReference>
<evidence type="ECO:0000256" key="2">
    <source>
        <dbReference type="ARBA" id="ARBA00011424"/>
    </source>
</evidence>
<evidence type="ECO:0000313" key="7">
    <source>
        <dbReference type="Proteomes" id="UP000635278"/>
    </source>
</evidence>
<feature type="binding site" evidence="5">
    <location>
        <position position="44"/>
    </location>
    <ligand>
        <name>Mg(2+)</name>
        <dbReference type="ChEBI" id="CHEBI:18420"/>
    </ligand>
</feature>
<reference evidence="6 7" key="1">
    <citation type="journal article" date="2020" name="Int. J. Syst. Evol. Microbiol.">
        <title>Novel acetic acid bacteria from cider fermentations: Acetobacter conturbans sp. nov. and Acetobacter fallax sp. nov.</title>
        <authorList>
            <person name="Sombolestani A.S."/>
            <person name="Cleenwerck I."/>
            <person name="Cnockaert M."/>
            <person name="Borremans W."/>
            <person name="Wieme A.D."/>
            <person name="De Vuyst L."/>
            <person name="Vandamme P."/>
        </authorList>
    </citation>
    <scope>NUCLEOTIDE SEQUENCE [LARGE SCALE GENOMIC DNA]</scope>
    <source>
        <strain evidence="6 7">LMG 30640</strain>
    </source>
</reference>
<dbReference type="GO" id="GO:0003864">
    <property type="term" value="F:3-methyl-2-oxobutanoate hydroxymethyltransferase activity"/>
    <property type="evidence" value="ECO:0007669"/>
    <property type="project" value="UniProtKB-EC"/>
</dbReference>
<organism evidence="6 7">
    <name type="scientific">Acetobacter musti</name>
    <dbReference type="NCBI Taxonomy" id="864732"/>
    <lineage>
        <taxon>Bacteria</taxon>
        <taxon>Pseudomonadati</taxon>
        <taxon>Pseudomonadota</taxon>
        <taxon>Alphaproteobacteria</taxon>
        <taxon>Acetobacterales</taxon>
        <taxon>Acetobacteraceae</taxon>
        <taxon>Acetobacter</taxon>
    </lineage>
</organism>
<accession>A0ABX0JQA1</accession>
<evidence type="ECO:0000313" key="6">
    <source>
        <dbReference type="EMBL" id="NHN85601.1"/>
    </source>
</evidence>
<dbReference type="SUPFAM" id="SSF51621">
    <property type="entry name" value="Phosphoenolpyruvate/pyruvate domain"/>
    <property type="match status" value="1"/>
</dbReference>
<dbReference type="EC" id="2.1.2.11" evidence="5"/>
<keyword evidence="4 5" id="KW-0808">Transferase</keyword>
<gene>
    <name evidence="5 6" type="primary">panB</name>
    <name evidence="6" type="ORF">GOB93_13260</name>
</gene>
<feature type="binding site" evidence="5">
    <location>
        <position position="83"/>
    </location>
    <ligand>
        <name>Mg(2+)</name>
        <dbReference type="ChEBI" id="CHEBI:18420"/>
    </ligand>
</feature>
<evidence type="ECO:0000256" key="4">
    <source>
        <dbReference type="ARBA" id="ARBA00022679"/>
    </source>
</evidence>
<evidence type="ECO:0000256" key="3">
    <source>
        <dbReference type="ARBA" id="ARBA00022655"/>
    </source>
</evidence>
<sequence>MRRTIADVQKMKRMGERISMLTVYDCASALIAERAGVPMLLVGDSLGMVMLGYDTTLPVTLDDMVRHAAAVTRVSREALVVGDLPFMTYATTQDAVISARRMMQEGGVQALKLEGGAAVLPQFRRLVELGIPVMGHLGLTPQSQHQIGLRVQAKRAAEARRLLEDALALETAGAFALVLELVPAPLAEAVSKHVSIPVIGIGAGAGCDGQVQVWHDLLGLFEEKTPRHARRYASIGTAMENAVRAYVADVRAGSFPSAAQSTVMDEAELAAALDAVSTKDRG</sequence>
<feature type="binding site" evidence="5">
    <location>
        <position position="83"/>
    </location>
    <ligand>
        <name>3-methyl-2-oxobutanoate</name>
        <dbReference type="ChEBI" id="CHEBI:11851"/>
    </ligand>
</feature>
<comment type="similarity">
    <text evidence="1 5">Belongs to the PanB family.</text>
</comment>
<proteinExistence type="inferred from homology"/>
<dbReference type="NCBIfam" id="NF001452">
    <property type="entry name" value="PRK00311.1"/>
    <property type="match status" value="1"/>
</dbReference>
<dbReference type="PANTHER" id="PTHR20881:SF0">
    <property type="entry name" value="3-METHYL-2-OXOBUTANOATE HYDROXYMETHYLTRANSFERASE"/>
    <property type="match status" value="1"/>
</dbReference>
<feature type="binding site" evidence="5">
    <location>
        <position position="112"/>
    </location>
    <ligand>
        <name>3-methyl-2-oxobutanoate</name>
        <dbReference type="ChEBI" id="CHEBI:11851"/>
    </ligand>
</feature>
<keyword evidence="5" id="KW-0460">Magnesium</keyword>
<feature type="active site" description="Proton acceptor" evidence="5">
    <location>
        <position position="180"/>
    </location>
</feature>
<dbReference type="Pfam" id="PF02548">
    <property type="entry name" value="Pantoate_transf"/>
    <property type="match status" value="1"/>
</dbReference>
<evidence type="ECO:0000256" key="5">
    <source>
        <dbReference type="HAMAP-Rule" id="MF_00156"/>
    </source>
</evidence>
<feature type="binding site" evidence="5">
    <location>
        <position position="114"/>
    </location>
    <ligand>
        <name>Mg(2+)</name>
        <dbReference type="ChEBI" id="CHEBI:18420"/>
    </ligand>
</feature>
<dbReference type="Gene3D" id="3.20.20.60">
    <property type="entry name" value="Phosphoenolpyruvate-binding domains"/>
    <property type="match status" value="1"/>
</dbReference>
<dbReference type="PANTHER" id="PTHR20881">
    <property type="entry name" value="3-METHYL-2-OXOBUTANOATE HYDROXYMETHYLTRANSFERASE"/>
    <property type="match status" value="1"/>
</dbReference>
<protein>
    <recommendedName>
        <fullName evidence="5">3-methyl-2-oxobutanoate hydroxymethyltransferase</fullName>
        <ecNumber evidence="5">2.1.2.11</ecNumber>
    </recommendedName>
    <alternativeName>
        <fullName evidence="5">Ketopantoate hydroxymethyltransferase</fullName>
        <shortName evidence="5">KPHMT</shortName>
    </alternativeName>
</protein>
<comment type="cofactor">
    <cofactor evidence="5">
        <name>Mg(2+)</name>
        <dbReference type="ChEBI" id="CHEBI:18420"/>
    </cofactor>
    <text evidence="5">Binds 1 Mg(2+) ion per subunit.</text>
</comment>